<evidence type="ECO:0000256" key="1">
    <source>
        <dbReference type="SAM" id="MobiDB-lite"/>
    </source>
</evidence>
<evidence type="ECO:0000313" key="2">
    <source>
        <dbReference type="EMBL" id="KAG7169550.1"/>
    </source>
</evidence>
<dbReference type="GO" id="GO:0006508">
    <property type="term" value="P:proteolysis"/>
    <property type="evidence" value="ECO:0007669"/>
    <property type="project" value="UniProtKB-KW"/>
</dbReference>
<dbReference type="SUPFAM" id="SSF49854">
    <property type="entry name" value="Spermadhesin, CUB domain"/>
    <property type="match status" value="1"/>
</dbReference>
<accession>A0A8J5MZ20</accession>
<protein>
    <submittedName>
        <fullName evidence="2">Putative blastula protease 10-like</fullName>
    </submittedName>
</protein>
<dbReference type="Proteomes" id="UP000747542">
    <property type="component" value="Unassembled WGS sequence"/>
</dbReference>
<sequence>MTHASTTTTITTTITTCKLQYINNCYYWTSPFFGSRNYPDNSKCSLVGSPSHQQPYAAFFLAYPFNLRANDTVTVTRPYNRTLTFSSETNTWQLSSPSFSFNMTFISDGQHNSKGFKIAICPKITPCHKVINAGAGEKGKEKTPKRTKTDKQAPKGKRIKVILVMRIHRSYDCVHDYVLLNDKGAKNYPRDSSRIYCRYGRETFTSSSNQVYIAYQGKRNRSRGLSFKYFIV</sequence>
<evidence type="ECO:0000313" key="3">
    <source>
        <dbReference type="Proteomes" id="UP000747542"/>
    </source>
</evidence>
<dbReference type="Gene3D" id="2.60.120.290">
    <property type="entry name" value="Spermadhesin, CUB domain"/>
    <property type="match status" value="1"/>
</dbReference>
<proteinExistence type="predicted"/>
<dbReference type="EMBL" id="JAHLQT010015988">
    <property type="protein sequence ID" value="KAG7169550.1"/>
    <property type="molecule type" value="Genomic_DNA"/>
</dbReference>
<name>A0A8J5MZ20_HOMAM</name>
<dbReference type="InterPro" id="IPR035914">
    <property type="entry name" value="Sperma_CUB_dom_sf"/>
</dbReference>
<gene>
    <name evidence="2" type="ORF">Hamer_G022040</name>
</gene>
<comment type="caution">
    <text evidence="2">The sequence shown here is derived from an EMBL/GenBank/DDBJ whole genome shotgun (WGS) entry which is preliminary data.</text>
</comment>
<keyword evidence="2" id="KW-0378">Hydrolase</keyword>
<feature type="region of interest" description="Disordered" evidence="1">
    <location>
        <begin position="135"/>
        <end position="154"/>
    </location>
</feature>
<keyword evidence="2" id="KW-0645">Protease</keyword>
<organism evidence="2 3">
    <name type="scientific">Homarus americanus</name>
    <name type="common">American lobster</name>
    <dbReference type="NCBI Taxonomy" id="6706"/>
    <lineage>
        <taxon>Eukaryota</taxon>
        <taxon>Metazoa</taxon>
        <taxon>Ecdysozoa</taxon>
        <taxon>Arthropoda</taxon>
        <taxon>Crustacea</taxon>
        <taxon>Multicrustacea</taxon>
        <taxon>Malacostraca</taxon>
        <taxon>Eumalacostraca</taxon>
        <taxon>Eucarida</taxon>
        <taxon>Decapoda</taxon>
        <taxon>Pleocyemata</taxon>
        <taxon>Astacidea</taxon>
        <taxon>Nephropoidea</taxon>
        <taxon>Nephropidae</taxon>
        <taxon>Homarus</taxon>
    </lineage>
</organism>
<dbReference type="GO" id="GO:0008233">
    <property type="term" value="F:peptidase activity"/>
    <property type="evidence" value="ECO:0007669"/>
    <property type="project" value="UniProtKB-KW"/>
</dbReference>
<keyword evidence="3" id="KW-1185">Reference proteome</keyword>
<reference evidence="2" key="1">
    <citation type="journal article" date="2021" name="Sci. Adv.">
        <title>The American lobster genome reveals insights on longevity, neural, and immune adaptations.</title>
        <authorList>
            <person name="Polinski J.M."/>
            <person name="Zimin A.V."/>
            <person name="Clark K.F."/>
            <person name="Kohn A.B."/>
            <person name="Sadowski N."/>
            <person name="Timp W."/>
            <person name="Ptitsyn A."/>
            <person name="Khanna P."/>
            <person name="Romanova D.Y."/>
            <person name="Williams P."/>
            <person name="Greenwood S.J."/>
            <person name="Moroz L.L."/>
            <person name="Walt D.R."/>
            <person name="Bodnar A.G."/>
        </authorList>
    </citation>
    <scope>NUCLEOTIDE SEQUENCE</scope>
    <source>
        <strain evidence="2">GMGI-L3</strain>
    </source>
</reference>
<feature type="compositionally biased region" description="Basic and acidic residues" evidence="1">
    <location>
        <begin position="137"/>
        <end position="153"/>
    </location>
</feature>
<dbReference type="AlphaFoldDB" id="A0A8J5MZ20"/>